<dbReference type="PANTHER" id="PTHR11904:SF9">
    <property type="entry name" value="PURINE NUCLEOSIDE PHOSPHORYLASE-RELATED"/>
    <property type="match status" value="1"/>
</dbReference>
<dbReference type="GO" id="GO:0034355">
    <property type="term" value="P:NAD+ biosynthetic process via the salvage pathway"/>
    <property type="evidence" value="ECO:0007669"/>
    <property type="project" value="EnsemblFungi"/>
</dbReference>
<dbReference type="GeneID" id="34519841"/>
<feature type="binding site" evidence="9">
    <location>
        <begin position="85"/>
        <end position="87"/>
    </location>
    <ligand>
        <name>phosphate</name>
        <dbReference type="ChEBI" id="CHEBI:43474"/>
    </ligand>
</feature>
<evidence type="ECO:0000313" key="11">
    <source>
        <dbReference type="EMBL" id="CDK26449.1"/>
    </source>
</evidence>
<dbReference type="HOGENOM" id="CLU_054456_1_2_1"/>
<feature type="binding site" evidence="9">
    <location>
        <position position="212"/>
    </location>
    <ligand>
        <name>a purine D-ribonucleoside</name>
        <dbReference type="ChEBI" id="CHEBI:142355"/>
    </ligand>
</feature>
<dbReference type="GO" id="GO:0006148">
    <property type="term" value="P:inosine catabolic process"/>
    <property type="evidence" value="ECO:0007669"/>
    <property type="project" value="EnsemblFungi"/>
</dbReference>
<dbReference type="GO" id="GO:0005737">
    <property type="term" value="C:cytoplasm"/>
    <property type="evidence" value="ECO:0007669"/>
    <property type="project" value="TreeGrafter"/>
</dbReference>
<dbReference type="InterPro" id="IPR018099">
    <property type="entry name" value="Purine_phosphorylase-2_CS"/>
</dbReference>
<evidence type="ECO:0000256" key="7">
    <source>
        <dbReference type="ARBA" id="ARBA00058131"/>
    </source>
</evidence>
<evidence type="ECO:0000256" key="6">
    <source>
        <dbReference type="ARBA" id="ARBA00022679"/>
    </source>
</evidence>
<accession>W6MIX3</accession>
<dbReference type="InterPro" id="IPR000845">
    <property type="entry name" value="Nucleoside_phosphorylase_d"/>
</dbReference>
<evidence type="ECO:0000256" key="1">
    <source>
        <dbReference type="ARBA" id="ARBA00000755"/>
    </source>
</evidence>
<comment type="similarity">
    <text evidence="3 8">Belongs to the PNP/MTAP phosphorylase family.</text>
</comment>
<comment type="catalytic activity">
    <reaction evidence="1">
        <text>a purine D-ribonucleoside + phosphate = a purine nucleobase + alpha-D-ribose 1-phosphate</text>
        <dbReference type="Rhea" id="RHEA:19805"/>
        <dbReference type="ChEBI" id="CHEBI:26386"/>
        <dbReference type="ChEBI" id="CHEBI:43474"/>
        <dbReference type="ChEBI" id="CHEBI:57720"/>
        <dbReference type="ChEBI" id="CHEBI:142355"/>
        <dbReference type="EC" id="2.4.2.1"/>
    </reaction>
</comment>
<keyword evidence="6 8" id="KW-0808">Transferase</keyword>
<evidence type="ECO:0000313" key="12">
    <source>
        <dbReference type="Proteomes" id="UP000019384"/>
    </source>
</evidence>
<evidence type="ECO:0000256" key="4">
    <source>
        <dbReference type="ARBA" id="ARBA00011233"/>
    </source>
</evidence>
<evidence type="ECO:0000256" key="3">
    <source>
        <dbReference type="ARBA" id="ARBA00006751"/>
    </source>
</evidence>
<dbReference type="InterPro" id="IPR011268">
    <property type="entry name" value="Purine_phosphorylase"/>
</dbReference>
<dbReference type="STRING" id="1382522.W6MIX3"/>
<feature type="binding site" evidence="9">
    <location>
        <position position="65"/>
    </location>
    <ligand>
        <name>phosphate</name>
        <dbReference type="ChEBI" id="CHEBI:43474"/>
    </ligand>
</feature>
<dbReference type="Pfam" id="PF01048">
    <property type="entry name" value="PNP_UDP_1"/>
    <property type="match status" value="1"/>
</dbReference>
<dbReference type="CDD" id="cd09009">
    <property type="entry name" value="PNP-EcPNPII_like"/>
    <property type="match status" value="1"/>
</dbReference>
<evidence type="ECO:0000256" key="8">
    <source>
        <dbReference type="PIRNR" id="PIRNR000477"/>
    </source>
</evidence>
<dbReference type="OrthoDB" id="10261782at2759"/>
<evidence type="ECO:0000256" key="2">
    <source>
        <dbReference type="ARBA" id="ARBA00005058"/>
    </source>
</evidence>
<evidence type="ECO:0000256" key="5">
    <source>
        <dbReference type="ARBA" id="ARBA00022676"/>
    </source>
</evidence>
<name>W6MIX3_9ASCO</name>
<organism evidence="11 12">
    <name type="scientific">Kuraishia capsulata CBS 1993</name>
    <dbReference type="NCBI Taxonomy" id="1382522"/>
    <lineage>
        <taxon>Eukaryota</taxon>
        <taxon>Fungi</taxon>
        <taxon>Dikarya</taxon>
        <taxon>Ascomycota</taxon>
        <taxon>Saccharomycotina</taxon>
        <taxon>Pichiomycetes</taxon>
        <taxon>Pichiales</taxon>
        <taxon>Pichiaceae</taxon>
        <taxon>Kuraishia</taxon>
    </lineage>
</organism>
<comment type="pathway">
    <text evidence="2 8">Purine metabolism; purine nucleoside salvage.</text>
</comment>
<feature type="binding site" evidence="9">
    <location>
        <position position="34"/>
    </location>
    <ligand>
        <name>phosphate</name>
        <dbReference type="ChEBI" id="CHEBI:43474"/>
    </ligand>
</feature>
<dbReference type="NCBIfam" id="NF006054">
    <property type="entry name" value="PRK08202.1"/>
    <property type="match status" value="1"/>
</dbReference>
<dbReference type="RefSeq" id="XP_022458453.1">
    <property type="nucleotide sequence ID" value="XM_022602671.1"/>
</dbReference>
<evidence type="ECO:0000256" key="9">
    <source>
        <dbReference type="PIRSR" id="PIRSR000477-2"/>
    </source>
</evidence>
<dbReference type="FunFam" id="3.40.50.1580:FF:000004">
    <property type="entry name" value="Purine nucleoside phosphorylase"/>
    <property type="match status" value="1"/>
</dbReference>
<feature type="binding site" evidence="9">
    <location>
        <position position="231"/>
    </location>
    <ligand>
        <name>phosphate</name>
        <dbReference type="ChEBI" id="CHEBI:43474"/>
    </ligand>
</feature>
<dbReference type="GO" id="GO:0046115">
    <property type="term" value="P:guanosine catabolic process"/>
    <property type="evidence" value="ECO:0007669"/>
    <property type="project" value="EnsemblFungi"/>
</dbReference>
<dbReference type="Gene3D" id="3.40.50.1580">
    <property type="entry name" value="Nucleoside phosphorylase domain"/>
    <property type="match status" value="1"/>
</dbReference>
<dbReference type="AlphaFoldDB" id="W6MIX3"/>
<dbReference type="EC" id="2.4.2.1" evidence="8"/>
<dbReference type="EMBL" id="HG793127">
    <property type="protein sequence ID" value="CDK26449.1"/>
    <property type="molecule type" value="Genomic_DNA"/>
</dbReference>
<dbReference type="InterPro" id="IPR035994">
    <property type="entry name" value="Nucleoside_phosphorylase_sf"/>
</dbReference>
<keyword evidence="12" id="KW-1185">Reference proteome</keyword>
<evidence type="ECO:0000259" key="10">
    <source>
        <dbReference type="Pfam" id="PF01048"/>
    </source>
</evidence>
<dbReference type="PANTHER" id="PTHR11904">
    <property type="entry name" value="METHYLTHIOADENOSINE/PURINE NUCLEOSIDE PHOSPHORYLASE"/>
    <property type="match status" value="1"/>
</dbReference>
<dbReference type="InterPro" id="IPR011270">
    <property type="entry name" value="Pur_Nuc_Pase_Ino/Guo-sp"/>
</dbReference>
<dbReference type="GO" id="GO:0019358">
    <property type="term" value="P:nicotinate nucleotide salvage"/>
    <property type="evidence" value="ECO:0007669"/>
    <property type="project" value="EnsemblFungi"/>
</dbReference>
<reference evidence="11" key="2">
    <citation type="submission" date="2014-02" db="EMBL/GenBank/DDBJ databases">
        <title>Complete DNA sequence of /Kuraishia capsulata/ illustrates novel genomic features among budding yeasts (/Saccharomycotina/).</title>
        <authorList>
            <person name="Morales L."/>
            <person name="Noel B."/>
            <person name="Porcel B."/>
            <person name="Marcet-Houben M."/>
            <person name="Hullo M-F."/>
            <person name="Sacerdot C."/>
            <person name="Tekaia F."/>
            <person name="Leh-Louis V."/>
            <person name="Despons L."/>
            <person name="Khanna V."/>
            <person name="Aury J-M."/>
            <person name="Barbe V."/>
            <person name="Couloux A."/>
            <person name="Labadie K."/>
            <person name="Pelletier E."/>
            <person name="Souciet J-L."/>
            <person name="Boekhout T."/>
            <person name="Gabaldon T."/>
            <person name="Wincker P."/>
            <person name="Dujon B."/>
        </authorList>
    </citation>
    <scope>NUCLEOTIDE SEQUENCE</scope>
    <source>
        <strain evidence="11">CBS 1993</strain>
    </source>
</reference>
<dbReference type="SUPFAM" id="SSF53167">
    <property type="entry name" value="Purine and uridine phosphorylases"/>
    <property type="match status" value="1"/>
</dbReference>
<feature type="domain" description="Nucleoside phosphorylase" evidence="10">
    <location>
        <begin position="27"/>
        <end position="287"/>
    </location>
</feature>
<dbReference type="PROSITE" id="PS01240">
    <property type="entry name" value="PNP_MTAP_2"/>
    <property type="match status" value="1"/>
</dbReference>
<dbReference type="GO" id="GO:0047724">
    <property type="term" value="F:inosine nucleosidase activity"/>
    <property type="evidence" value="ECO:0007669"/>
    <property type="project" value="EnsemblFungi"/>
</dbReference>
<dbReference type="PIRSF" id="PIRSF000477">
    <property type="entry name" value="PurNPase"/>
    <property type="match status" value="1"/>
</dbReference>
<feature type="binding site" evidence="9">
    <location>
        <position position="117"/>
    </location>
    <ligand>
        <name>phosphate</name>
        <dbReference type="ChEBI" id="CHEBI:43474"/>
    </ligand>
</feature>
<sequence>MKTEARIYEEIDAAVAYIQLQTSTKPKVLIVCGSGLGGISKVIDKELTIPFKDIPNWVQSTVEGHEGNLVFGKLNGVDVVAMVGRLHFYEGYSFEETTLPIRVCSDLGVESMIVTNAAGGINQTYNVGDLMVIKDHINFPGLCGFNPLRGVNLSRYGPRFPATSDAYDVKIRDLIRQSNGVEELVEQSSPLRLAGRKVHEGVYTFVSGPSYETNSEVSLISRLGGDCVGMSTVPEVLVARHCGLKVFGLSLITNSCNPQDVTSHTEVLMHASIASADVEKLVTALVKFL</sequence>
<comment type="function">
    <text evidence="7">The purine nucleoside phosphorylases catalyze the phosphorolytic breakdown of the N-glycosidic bond in the beta-(deoxy)ribonucleoside molecules, with the formation of the corresponding free purine bases and pentose-1-phosphate. Cleaves guanosine and inosine.</text>
</comment>
<dbReference type="UniPathway" id="UPA00606"/>
<keyword evidence="5 8" id="KW-0328">Glycosyltransferase</keyword>
<dbReference type="GO" id="GO:0004731">
    <property type="term" value="F:purine-nucleoside phosphorylase activity"/>
    <property type="evidence" value="ECO:0007669"/>
    <property type="project" value="UniProtKB-EC"/>
</dbReference>
<comment type="subunit">
    <text evidence="4">Homotrimer.</text>
</comment>
<dbReference type="Proteomes" id="UP000019384">
    <property type="component" value="Unassembled WGS sequence"/>
</dbReference>
<reference evidence="11" key="1">
    <citation type="submission" date="2013-12" db="EMBL/GenBank/DDBJ databases">
        <authorList>
            <person name="Genoscope - CEA"/>
        </authorList>
    </citation>
    <scope>NUCLEOTIDE SEQUENCE</scope>
    <source>
        <strain evidence="11">CBS 1993</strain>
    </source>
</reference>
<gene>
    <name evidence="11" type="ORF">KUCA_T00002421001</name>
</gene>
<dbReference type="GO" id="GO:0070635">
    <property type="term" value="F:nicotinamide riboside hydrolase activity"/>
    <property type="evidence" value="ECO:0007669"/>
    <property type="project" value="EnsemblFungi"/>
</dbReference>
<protein>
    <recommendedName>
        <fullName evidence="8">Purine nucleoside phosphorylase</fullName>
        <ecNumber evidence="8">2.4.2.1</ecNumber>
    </recommendedName>
    <alternativeName>
        <fullName evidence="8">Inosine-guanosine phosphorylase</fullName>
    </alternativeName>
</protein>
<proteinExistence type="inferred from homology"/>
<dbReference type="NCBIfam" id="TIGR01700">
    <property type="entry name" value="PNPH"/>
    <property type="match status" value="1"/>
</dbReference>
<feature type="binding site" evidence="9">
    <location>
        <position position="254"/>
    </location>
    <ligand>
        <name>a purine D-ribonucleoside</name>
        <dbReference type="ChEBI" id="CHEBI:142355"/>
    </ligand>
</feature>
<dbReference type="NCBIfam" id="TIGR01697">
    <property type="entry name" value="PNPH-PUNA-XAPA"/>
    <property type="match status" value="1"/>
</dbReference>